<dbReference type="InterPro" id="IPR020616">
    <property type="entry name" value="Thiolase_N"/>
</dbReference>
<protein>
    <recommendedName>
        <fullName evidence="1">propanoyl-CoA C-acyltransferase</fullName>
        <ecNumber evidence="1">2.3.1.176</ecNumber>
    </recommendedName>
    <alternativeName>
        <fullName evidence="6">Propanoyl-CoA C-acyltransferase</fullName>
    </alternativeName>
</protein>
<dbReference type="RefSeq" id="XP_044553270.1">
    <property type="nucleotide sequence ID" value="XM_044689759.1"/>
</dbReference>
<dbReference type="Pfam" id="PF22691">
    <property type="entry name" value="Thiolase_C_1"/>
    <property type="match status" value="1"/>
</dbReference>
<keyword evidence="5" id="KW-0446">Lipid-binding</keyword>
<organism evidence="9 10">
    <name type="scientific">Naegleria lovaniensis</name>
    <name type="common">Amoeba</name>
    <dbReference type="NCBI Taxonomy" id="51637"/>
    <lineage>
        <taxon>Eukaryota</taxon>
        <taxon>Discoba</taxon>
        <taxon>Heterolobosea</taxon>
        <taxon>Tetramitia</taxon>
        <taxon>Eutetramitia</taxon>
        <taxon>Vahlkampfiidae</taxon>
        <taxon>Naegleria</taxon>
    </lineage>
</organism>
<accession>A0AA88H1F2</accession>
<feature type="domain" description="Thiolase C-terminal" evidence="8">
    <location>
        <begin position="292"/>
        <end position="411"/>
    </location>
</feature>
<dbReference type="EC" id="2.3.1.176" evidence="1"/>
<feature type="domain" description="Thiolase N-terminal" evidence="7">
    <location>
        <begin position="47"/>
        <end position="254"/>
    </location>
</feature>
<name>A0AA88H1F2_NAELO</name>
<evidence type="ECO:0000256" key="2">
    <source>
        <dbReference type="ARBA" id="ARBA00022448"/>
    </source>
</evidence>
<dbReference type="GeneID" id="68106291"/>
<dbReference type="CDD" id="cd00829">
    <property type="entry name" value="SCP-x_thiolase"/>
    <property type="match status" value="1"/>
</dbReference>
<dbReference type="InterPro" id="IPR016039">
    <property type="entry name" value="Thiolase-like"/>
</dbReference>
<dbReference type="PANTHER" id="PTHR42870:SF1">
    <property type="entry name" value="NON-SPECIFIC LIPID-TRANSFER PROTEIN-LIKE 2"/>
    <property type="match status" value="1"/>
</dbReference>
<keyword evidence="10" id="KW-1185">Reference proteome</keyword>
<dbReference type="PROSITE" id="PS00737">
    <property type="entry name" value="THIOLASE_2"/>
    <property type="match status" value="1"/>
</dbReference>
<dbReference type="InterPro" id="IPR055140">
    <property type="entry name" value="Thiolase_C_2"/>
</dbReference>
<evidence type="ECO:0000259" key="7">
    <source>
        <dbReference type="Pfam" id="PF00108"/>
    </source>
</evidence>
<evidence type="ECO:0000256" key="1">
    <source>
        <dbReference type="ARBA" id="ARBA00012352"/>
    </source>
</evidence>
<keyword evidence="3" id="KW-0808">Transferase</keyword>
<dbReference type="Gene3D" id="3.40.47.10">
    <property type="match status" value="1"/>
</dbReference>
<dbReference type="Proteomes" id="UP000816034">
    <property type="component" value="Unassembled WGS sequence"/>
</dbReference>
<dbReference type="InterPro" id="IPR020613">
    <property type="entry name" value="Thiolase_CS"/>
</dbReference>
<dbReference type="AlphaFoldDB" id="A0AA88H1F2"/>
<dbReference type="InterPro" id="IPR002155">
    <property type="entry name" value="Thiolase"/>
</dbReference>
<keyword evidence="2" id="KW-0813">Transport</keyword>
<comment type="caution">
    <text evidence="9">The sequence shown here is derived from an EMBL/GenBank/DDBJ whole genome shotgun (WGS) entry which is preliminary data.</text>
</comment>
<evidence type="ECO:0000256" key="5">
    <source>
        <dbReference type="ARBA" id="ARBA00023121"/>
    </source>
</evidence>
<dbReference type="Pfam" id="PF00108">
    <property type="entry name" value="Thiolase_N"/>
    <property type="match status" value="1"/>
</dbReference>
<evidence type="ECO:0000313" key="10">
    <source>
        <dbReference type="Proteomes" id="UP000816034"/>
    </source>
</evidence>
<evidence type="ECO:0000256" key="4">
    <source>
        <dbReference type="ARBA" id="ARBA00023055"/>
    </source>
</evidence>
<dbReference type="PIRSF" id="PIRSF000429">
    <property type="entry name" value="Ac-CoA_Ac_transf"/>
    <property type="match status" value="1"/>
</dbReference>
<evidence type="ECO:0000256" key="6">
    <source>
        <dbReference type="ARBA" id="ARBA00032316"/>
    </source>
</evidence>
<dbReference type="EMBL" id="PYSW02000007">
    <property type="protein sequence ID" value="KAG2389278.1"/>
    <property type="molecule type" value="Genomic_DNA"/>
</dbReference>
<dbReference type="GO" id="GO:0008289">
    <property type="term" value="F:lipid binding"/>
    <property type="evidence" value="ECO:0007669"/>
    <property type="project" value="UniProtKB-KW"/>
</dbReference>
<evidence type="ECO:0000256" key="3">
    <source>
        <dbReference type="ARBA" id="ARBA00022679"/>
    </source>
</evidence>
<dbReference type="GO" id="GO:0006869">
    <property type="term" value="P:lipid transport"/>
    <property type="evidence" value="ECO:0007669"/>
    <property type="project" value="UniProtKB-KW"/>
</dbReference>
<dbReference type="GO" id="GO:0016747">
    <property type="term" value="F:acyltransferase activity, transferring groups other than amino-acyl groups"/>
    <property type="evidence" value="ECO:0007669"/>
    <property type="project" value="InterPro"/>
</dbReference>
<evidence type="ECO:0000313" key="9">
    <source>
        <dbReference type="EMBL" id="KAG2389278.1"/>
    </source>
</evidence>
<dbReference type="PANTHER" id="PTHR42870">
    <property type="entry name" value="ACETYL-COA C-ACETYLTRANSFERASE"/>
    <property type="match status" value="1"/>
</dbReference>
<evidence type="ECO:0000259" key="8">
    <source>
        <dbReference type="Pfam" id="PF22691"/>
    </source>
</evidence>
<reference evidence="9 10" key="1">
    <citation type="journal article" date="2018" name="BMC Genomics">
        <title>The genome of Naegleria lovaniensis, the basis for a comparative approach to unravel pathogenicity factors of the human pathogenic amoeba N. fowleri.</title>
        <authorList>
            <person name="Liechti N."/>
            <person name="Schurch N."/>
            <person name="Bruggmann R."/>
            <person name="Wittwer M."/>
        </authorList>
    </citation>
    <scope>NUCLEOTIDE SEQUENCE [LARGE SCALE GENOMIC DNA]</scope>
    <source>
        <strain evidence="9 10">ATCC 30569</strain>
    </source>
</reference>
<gene>
    <name evidence="9" type="ORF">C9374_013838</name>
</gene>
<keyword evidence="4" id="KW-0445">Lipid transport</keyword>
<sequence length="413" mass="44200">MPLSRKVYVLGGYTSKFIGKGHPDFIHKKHPLFGKQTNPDLKWYLITAIQETLKMHQCKGDLVDKIFVGNFAGECFSNQGHLGSGVSEADSGLLYKPSYRLEAACASGGVAFNAAVDSILAGTSHVALVVGAEEQNTVSAREGASHLAKAADFNRQRPIEEFTFPALYAIRKMHYLKKYGNLVRSEDIEGVALKAYAAGNKNPLAQMYSVKLDQQGVLESPKFLSNPEIKDALKMCECSQVSDGGAGLLVLSEEGLQKLGVPKSQAIELLASEVAIGNLYNDTPETFSDLLTTRAAAKKAYEVSGVSPKDVSVAEVHDCFAVAEVGMNEALGFSKPGEGAFLHLTKPMVNTGGGLISFGHPVGATGVKQINEVYKQMKGKAGDYQLKNSLELGVCANMGGNDKTSVVSIFKNL</sequence>
<dbReference type="SUPFAM" id="SSF53901">
    <property type="entry name" value="Thiolase-like"/>
    <property type="match status" value="1"/>
</dbReference>
<proteinExistence type="predicted"/>